<dbReference type="SUPFAM" id="SSF49344">
    <property type="entry name" value="CBD9-like"/>
    <property type="match status" value="2"/>
</dbReference>
<gene>
    <name evidence="3" type="ORF">EJ08DRAFT_652212</name>
</gene>
<comment type="caution">
    <text evidence="3">The sequence shown here is derived from an EMBL/GenBank/DDBJ whole genome shotgun (WGS) entry which is preliminary data.</text>
</comment>
<dbReference type="OrthoDB" id="413885at2759"/>
<feature type="signal peptide" evidence="1">
    <location>
        <begin position="1"/>
        <end position="18"/>
    </location>
</feature>
<dbReference type="InterPro" id="IPR015920">
    <property type="entry name" value="Cellobiose_DH-like_cyt"/>
</dbReference>
<feature type="domain" description="Cellobiose dehydrogenase-like cytochrome" evidence="2">
    <location>
        <begin position="25"/>
        <end position="95"/>
    </location>
</feature>
<dbReference type="EMBL" id="MU007072">
    <property type="protein sequence ID" value="KAF2424884.1"/>
    <property type="molecule type" value="Genomic_DNA"/>
</dbReference>
<organism evidence="3 4">
    <name type="scientific">Tothia fuscella</name>
    <dbReference type="NCBI Taxonomy" id="1048955"/>
    <lineage>
        <taxon>Eukaryota</taxon>
        <taxon>Fungi</taxon>
        <taxon>Dikarya</taxon>
        <taxon>Ascomycota</taxon>
        <taxon>Pezizomycotina</taxon>
        <taxon>Dothideomycetes</taxon>
        <taxon>Pleosporomycetidae</taxon>
        <taxon>Venturiales</taxon>
        <taxon>Cylindrosympodiaceae</taxon>
        <taxon>Tothia</taxon>
    </lineage>
</organism>
<evidence type="ECO:0000313" key="4">
    <source>
        <dbReference type="Proteomes" id="UP000800235"/>
    </source>
</evidence>
<evidence type="ECO:0000259" key="2">
    <source>
        <dbReference type="Pfam" id="PF16010"/>
    </source>
</evidence>
<dbReference type="Gene3D" id="2.60.40.1210">
    <property type="entry name" value="Cellobiose dehydrogenase, cytochrome domain"/>
    <property type="match status" value="1"/>
</dbReference>
<feature type="chain" id="PRO_5040225173" description="Cellobiose dehydrogenase-like cytochrome domain-containing protein" evidence="1">
    <location>
        <begin position="19"/>
        <end position="243"/>
    </location>
</feature>
<name>A0A9P4NK80_9PEZI</name>
<protein>
    <recommendedName>
        <fullName evidence="2">Cellobiose dehydrogenase-like cytochrome domain-containing protein</fullName>
    </recommendedName>
</protein>
<dbReference type="Proteomes" id="UP000800235">
    <property type="component" value="Unassembled WGS sequence"/>
</dbReference>
<keyword evidence="1" id="KW-0732">Signal</keyword>
<sequence length="243" mass="25746">MQISLLIVMLLAPYCAYGQTDTTTFTDTATGITFQTSEHGSGMKFGIALPITPGNDFIGFFNGSVKDVSWAGADIGGSIMLGNLLVTAWPYTTAAGNSTIPGNATEAAPVPAKCKIPLGDVRLATGYATSEVKMYSGVGAVKVLSKPISKGVFQKGDIWQYTFLCQNCMANSTIALDQKEETMQLAYVVGSQPPEGHYQGAPLTEHTDRAVLYFSPNITAAKSDKFAQWAKLAEAPPNCAPKS</sequence>
<feature type="domain" description="Cellobiose dehydrogenase-like cytochrome" evidence="2">
    <location>
        <begin position="121"/>
        <end position="227"/>
    </location>
</feature>
<evidence type="ECO:0000256" key="1">
    <source>
        <dbReference type="SAM" id="SignalP"/>
    </source>
</evidence>
<dbReference type="AlphaFoldDB" id="A0A9P4NK80"/>
<dbReference type="Pfam" id="PF16010">
    <property type="entry name" value="CDH-cyt"/>
    <property type="match status" value="2"/>
</dbReference>
<reference evidence="3" key="1">
    <citation type="journal article" date="2020" name="Stud. Mycol.">
        <title>101 Dothideomycetes genomes: a test case for predicting lifestyles and emergence of pathogens.</title>
        <authorList>
            <person name="Haridas S."/>
            <person name="Albert R."/>
            <person name="Binder M."/>
            <person name="Bloem J."/>
            <person name="Labutti K."/>
            <person name="Salamov A."/>
            <person name="Andreopoulos B."/>
            <person name="Baker S."/>
            <person name="Barry K."/>
            <person name="Bills G."/>
            <person name="Bluhm B."/>
            <person name="Cannon C."/>
            <person name="Castanera R."/>
            <person name="Culley D."/>
            <person name="Daum C."/>
            <person name="Ezra D."/>
            <person name="Gonzalez J."/>
            <person name="Henrissat B."/>
            <person name="Kuo A."/>
            <person name="Liang C."/>
            <person name="Lipzen A."/>
            <person name="Lutzoni F."/>
            <person name="Magnuson J."/>
            <person name="Mondo S."/>
            <person name="Nolan M."/>
            <person name="Ohm R."/>
            <person name="Pangilinan J."/>
            <person name="Park H.-J."/>
            <person name="Ramirez L."/>
            <person name="Alfaro M."/>
            <person name="Sun H."/>
            <person name="Tritt A."/>
            <person name="Yoshinaga Y."/>
            <person name="Zwiers L.-H."/>
            <person name="Turgeon B."/>
            <person name="Goodwin S."/>
            <person name="Spatafora J."/>
            <person name="Crous P."/>
            <person name="Grigoriev I."/>
        </authorList>
    </citation>
    <scope>NUCLEOTIDE SEQUENCE</scope>
    <source>
        <strain evidence="3">CBS 130266</strain>
    </source>
</reference>
<evidence type="ECO:0000313" key="3">
    <source>
        <dbReference type="EMBL" id="KAF2424884.1"/>
    </source>
</evidence>
<keyword evidence="4" id="KW-1185">Reference proteome</keyword>
<accession>A0A9P4NK80</accession>
<proteinExistence type="predicted"/>